<dbReference type="PANTHER" id="PTHR48079:SF6">
    <property type="entry name" value="NAD(P)-BINDING DOMAIN-CONTAINING PROTEIN-RELATED"/>
    <property type="match status" value="1"/>
</dbReference>
<dbReference type="Pfam" id="PF01370">
    <property type="entry name" value="Epimerase"/>
    <property type="match status" value="1"/>
</dbReference>
<name>X0ZIJ3_9ZZZZ</name>
<evidence type="ECO:0000313" key="2">
    <source>
        <dbReference type="EMBL" id="GAG69189.1"/>
    </source>
</evidence>
<dbReference type="AlphaFoldDB" id="X0ZIJ3"/>
<evidence type="ECO:0000259" key="1">
    <source>
        <dbReference type="Pfam" id="PF01370"/>
    </source>
</evidence>
<accession>X0ZIJ3</accession>
<reference evidence="2" key="1">
    <citation type="journal article" date="2014" name="Front. Microbiol.">
        <title>High frequency of phylogenetically diverse reductive dehalogenase-homologous genes in deep subseafloor sedimentary metagenomes.</title>
        <authorList>
            <person name="Kawai M."/>
            <person name="Futagami T."/>
            <person name="Toyoda A."/>
            <person name="Takaki Y."/>
            <person name="Nishi S."/>
            <person name="Hori S."/>
            <person name="Arai W."/>
            <person name="Tsubouchi T."/>
            <person name="Morono Y."/>
            <person name="Uchiyama I."/>
            <person name="Ito T."/>
            <person name="Fujiyama A."/>
            <person name="Inagaki F."/>
            <person name="Takami H."/>
        </authorList>
    </citation>
    <scope>NUCLEOTIDE SEQUENCE</scope>
    <source>
        <strain evidence="2">Expedition CK06-06</strain>
    </source>
</reference>
<gene>
    <name evidence="2" type="ORF">S01H4_18346</name>
</gene>
<feature type="domain" description="NAD-dependent epimerase/dehydratase" evidence="1">
    <location>
        <begin position="2"/>
        <end position="119"/>
    </location>
</feature>
<comment type="caution">
    <text evidence="2">The sequence shown here is derived from an EMBL/GenBank/DDBJ whole genome shotgun (WGS) entry which is preliminary data.</text>
</comment>
<dbReference type="SUPFAM" id="SSF51735">
    <property type="entry name" value="NAD(P)-binding Rossmann-fold domains"/>
    <property type="match status" value="1"/>
</dbReference>
<organism evidence="2">
    <name type="scientific">marine sediment metagenome</name>
    <dbReference type="NCBI Taxonomy" id="412755"/>
    <lineage>
        <taxon>unclassified sequences</taxon>
        <taxon>metagenomes</taxon>
        <taxon>ecological metagenomes</taxon>
    </lineage>
</organism>
<dbReference type="PANTHER" id="PTHR48079">
    <property type="entry name" value="PROTEIN YEEZ"/>
    <property type="match status" value="1"/>
</dbReference>
<dbReference type="InterPro" id="IPR036291">
    <property type="entry name" value="NAD(P)-bd_dom_sf"/>
</dbReference>
<proteinExistence type="predicted"/>
<sequence>MIFVSSAAVFGFGSKEHPGNESDIIKSPFCDSLYIKSKAAGQHLILEAAKNSPTDFIVVNPSFMIGAYDSKPSSGKIVKMSYRKRFVFVPPGGKNFVHVKDVAVGICNAIENGKNGECYLLANENLTYAEFFKMVEKSSNYKSFHIHIPASLLKVGGFLSSILCKCGLKSSFNWINANILCVGNYYSNKKAVKDLKMPLTPVKLAVEDAISWFRQSGYVSES</sequence>
<dbReference type="Gene3D" id="3.40.50.720">
    <property type="entry name" value="NAD(P)-binding Rossmann-like Domain"/>
    <property type="match status" value="1"/>
</dbReference>
<protein>
    <recommendedName>
        <fullName evidence="1">NAD-dependent epimerase/dehydratase domain-containing protein</fullName>
    </recommendedName>
</protein>
<dbReference type="InterPro" id="IPR051783">
    <property type="entry name" value="NAD(P)-dependent_oxidoreduct"/>
</dbReference>
<dbReference type="GO" id="GO:0004029">
    <property type="term" value="F:aldehyde dehydrogenase (NAD+) activity"/>
    <property type="evidence" value="ECO:0007669"/>
    <property type="project" value="TreeGrafter"/>
</dbReference>
<dbReference type="InterPro" id="IPR001509">
    <property type="entry name" value="Epimerase_deHydtase"/>
</dbReference>
<dbReference type="EMBL" id="BART01008127">
    <property type="protein sequence ID" value="GAG69189.1"/>
    <property type="molecule type" value="Genomic_DNA"/>
</dbReference>
<dbReference type="GO" id="GO:0005737">
    <property type="term" value="C:cytoplasm"/>
    <property type="evidence" value="ECO:0007669"/>
    <property type="project" value="TreeGrafter"/>
</dbReference>